<feature type="non-terminal residue" evidence="3">
    <location>
        <position position="121"/>
    </location>
</feature>
<keyword evidence="2" id="KW-0812">Transmembrane</keyword>
<evidence type="ECO:0000256" key="1">
    <source>
        <dbReference type="SAM" id="MobiDB-lite"/>
    </source>
</evidence>
<organism evidence="3 4">
    <name type="scientific">Kineosphaera limosa NBRC 100340</name>
    <dbReference type="NCBI Taxonomy" id="1184609"/>
    <lineage>
        <taxon>Bacteria</taxon>
        <taxon>Bacillati</taxon>
        <taxon>Actinomycetota</taxon>
        <taxon>Actinomycetes</taxon>
        <taxon>Micrococcales</taxon>
        <taxon>Dermatophilaceae</taxon>
        <taxon>Kineosphaera</taxon>
    </lineage>
</organism>
<dbReference type="STRING" id="1184609.KILIM_027_00290"/>
<evidence type="ECO:0000256" key="2">
    <source>
        <dbReference type="SAM" id="Phobius"/>
    </source>
</evidence>
<sequence>MSLEAPEVVLGVLVADAVAEALRPAAVGRVVFAGAFLAAGLRAAVFLAATFFAAPEAGRVLAGELFPALLGAVEVEVDSVSFLARVSVAPASTPLPAAGTGRLRPSSPERALPEETRGRRG</sequence>
<proteinExistence type="predicted"/>
<reference evidence="3 4" key="1">
    <citation type="submission" date="2012-08" db="EMBL/GenBank/DDBJ databases">
        <title>Whole genome shotgun sequence of Kineosphaera limosa NBRC 100340.</title>
        <authorList>
            <person name="Yoshida I."/>
            <person name="Isaki S."/>
            <person name="Hosoyama A."/>
            <person name="Tsuchikane K."/>
            <person name="Katsumata H."/>
            <person name="Ando Y."/>
            <person name="Ohji S."/>
            <person name="Hamada M."/>
            <person name="Tamura T."/>
            <person name="Yamazoe A."/>
            <person name="Yamazaki S."/>
            <person name="Fujita N."/>
        </authorList>
    </citation>
    <scope>NUCLEOTIDE SEQUENCE [LARGE SCALE GENOMIC DNA]</scope>
    <source>
        <strain evidence="3 4">NBRC 100340</strain>
    </source>
</reference>
<gene>
    <name evidence="3" type="ORF">KILIM_027_00290</name>
</gene>
<name>K6WPX1_9MICO</name>
<keyword evidence="4" id="KW-1185">Reference proteome</keyword>
<accession>K6WPX1</accession>
<dbReference type="AlphaFoldDB" id="K6WPX1"/>
<dbReference type="Proteomes" id="UP000008366">
    <property type="component" value="Unassembled WGS sequence"/>
</dbReference>
<feature type="region of interest" description="Disordered" evidence="1">
    <location>
        <begin position="92"/>
        <end position="121"/>
    </location>
</feature>
<feature type="transmembrane region" description="Helical" evidence="2">
    <location>
        <begin position="31"/>
        <end position="54"/>
    </location>
</feature>
<dbReference type="EMBL" id="BAHD01000027">
    <property type="protein sequence ID" value="GAB95846.1"/>
    <property type="molecule type" value="Genomic_DNA"/>
</dbReference>
<protein>
    <submittedName>
        <fullName evidence="3">Uncharacterized protein</fullName>
    </submittedName>
</protein>
<feature type="compositionally biased region" description="Basic and acidic residues" evidence="1">
    <location>
        <begin position="111"/>
        <end position="121"/>
    </location>
</feature>
<keyword evidence="2" id="KW-0472">Membrane</keyword>
<comment type="caution">
    <text evidence="3">The sequence shown here is derived from an EMBL/GenBank/DDBJ whole genome shotgun (WGS) entry which is preliminary data.</text>
</comment>
<evidence type="ECO:0000313" key="4">
    <source>
        <dbReference type="Proteomes" id="UP000008366"/>
    </source>
</evidence>
<evidence type="ECO:0000313" key="3">
    <source>
        <dbReference type="EMBL" id="GAB95846.1"/>
    </source>
</evidence>
<keyword evidence="2" id="KW-1133">Transmembrane helix</keyword>